<dbReference type="InterPro" id="IPR000551">
    <property type="entry name" value="MerR-type_HTH_dom"/>
</dbReference>
<reference evidence="4 5" key="1">
    <citation type="submission" date="2019-03" db="EMBL/GenBank/DDBJ databases">
        <title>Genomic Encyclopedia of Type Strains, Phase IV (KMG-IV): sequencing the most valuable type-strain genomes for metagenomic binning, comparative biology and taxonomic classification.</title>
        <authorList>
            <person name="Goeker M."/>
        </authorList>
    </citation>
    <scope>NUCLEOTIDE SEQUENCE [LARGE SCALE GENOMIC DNA]</scope>
    <source>
        <strain evidence="4 5">DSM 28867</strain>
    </source>
</reference>
<gene>
    <name evidence="4" type="ORF">EDD63_10967</name>
</gene>
<dbReference type="PANTHER" id="PTHR30204:SF97">
    <property type="entry name" value="MERR FAMILY REGULATORY PROTEIN"/>
    <property type="match status" value="1"/>
</dbReference>
<evidence type="ECO:0000313" key="5">
    <source>
        <dbReference type="Proteomes" id="UP000294743"/>
    </source>
</evidence>
<dbReference type="CDD" id="cd01107">
    <property type="entry name" value="HTH_BmrR"/>
    <property type="match status" value="1"/>
</dbReference>
<evidence type="ECO:0000313" key="4">
    <source>
        <dbReference type="EMBL" id="TDW21031.1"/>
    </source>
</evidence>
<feature type="coiled-coil region" evidence="2">
    <location>
        <begin position="85"/>
        <end position="115"/>
    </location>
</feature>
<dbReference type="Pfam" id="PF13411">
    <property type="entry name" value="MerR_1"/>
    <property type="match status" value="1"/>
</dbReference>
<feature type="domain" description="HTH merR-type" evidence="3">
    <location>
        <begin position="9"/>
        <end position="79"/>
    </location>
</feature>
<dbReference type="SUPFAM" id="SSF46955">
    <property type="entry name" value="Putative DNA-binding domain"/>
    <property type="match status" value="1"/>
</dbReference>
<dbReference type="GO" id="GO:0003700">
    <property type="term" value="F:DNA-binding transcription factor activity"/>
    <property type="evidence" value="ECO:0007669"/>
    <property type="project" value="InterPro"/>
</dbReference>
<dbReference type="EMBL" id="SODD01000009">
    <property type="protein sequence ID" value="TDW21031.1"/>
    <property type="molecule type" value="Genomic_DNA"/>
</dbReference>
<accession>A0A4R7ZVH0</accession>
<evidence type="ECO:0000256" key="2">
    <source>
        <dbReference type="SAM" id="Coils"/>
    </source>
</evidence>
<evidence type="ECO:0000256" key="1">
    <source>
        <dbReference type="ARBA" id="ARBA00023125"/>
    </source>
</evidence>
<dbReference type="Proteomes" id="UP000294743">
    <property type="component" value="Unassembled WGS sequence"/>
</dbReference>
<organism evidence="4 5">
    <name type="scientific">Breznakia blatticola</name>
    <dbReference type="NCBI Taxonomy" id="1754012"/>
    <lineage>
        <taxon>Bacteria</taxon>
        <taxon>Bacillati</taxon>
        <taxon>Bacillota</taxon>
        <taxon>Erysipelotrichia</taxon>
        <taxon>Erysipelotrichales</taxon>
        <taxon>Erysipelotrichaceae</taxon>
        <taxon>Breznakia</taxon>
    </lineage>
</organism>
<comment type="caution">
    <text evidence="4">The sequence shown here is derived from an EMBL/GenBank/DDBJ whole genome shotgun (WGS) entry which is preliminary data.</text>
</comment>
<dbReference type="AlphaFoldDB" id="A0A4R7ZVH0"/>
<proteinExistence type="predicted"/>
<dbReference type="InterPro" id="IPR047057">
    <property type="entry name" value="MerR_fam"/>
</dbReference>
<name>A0A4R7ZVH0_9FIRM</name>
<dbReference type="PROSITE" id="PS50937">
    <property type="entry name" value="HTH_MERR_2"/>
    <property type="match status" value="1"/>
</dbReference>
<dbReference type="InterPro" id="IPR009061">
    <property type="entry name" value="DNA-bd_dom_put_sf"/>
</dbReference>
<dbReference type="GO" id="GO:0003677">
    <property type="term" value="F:DNA binding"/>
    <property type="evidence" value="ECO:0007669"/>
    <property type="project" value="UniProtKB-KW"/>
</dbReference>
<keyword evidence="1 4" id="KW-0238">DNA-binding</keyword>
<dbReference type="Gene3D" id="1.10.1660.10">
    <property type="match status" value="1"/>
</dbReference>
<keyword evidence="2" id="KW-0175">Coiled coil</keyword>
<dbReference type="OrthoDB" id="9773308at2"/>
<dbReference type="SMART" id="SM00422">
    <property type="entry name" value="HTH_MERR"/>
    <property type="match status" value="1"/>
</dbReference>
<evidence type="ECO:0000259" key="3">
    <source>
        <dbReference type="PROSITE" id="PS50937"/>
    </source>
</evidence>
<keyword evidence="5" id="KW-1185">Reference proteome</keyword>
<protein>
    <submittedName>
        <fullName evidence="4">DNA-binding transcriptional MerR regulator</fullName>
    </submittedName>
</protein>
<dbReference type="PANTHER" id="PTHR30204">
    <property type="entry name" value="REDOX-CYCLING DRUG-SENSING TRANSCRIPTIONAL ACTIVATOR SOXR"/>
    <property type="match status" value="1"/>
</dbReference>
<sequence>MYTVYMKKYLSIGEMAKLNDVSIQRLRYYDSIGMLSPAYVDPDSKYRYYEKEQSGILLQIQRLQYIGFSLDEIKVMLKSSNLDYEAILKEKRERLEKELDTIKNKQEKLADYERSLKTPSSKVCDLTLPYLRFACIDVKLKNVLDMDIEDYVDYRAALRTFIKKHGLSRSTISKMVIFNEGEKAHIMVPVSASLEVDCAYPVYTYQNVKLKEMHCSTKEQIQTIESLYKKVKHPGICIIQRLPSLHRNRKDSCIVQLQVLDK</sequence>